<dbReference type="PANTHER" id="PTHR30069">
    <property type="entry name" value="TONB-DEPENDENT OUTER MEMBRANE RECEPTOR"/>
    <property type="match status" value="1"/>
</dbReference>
<keyword evidence="3 8" id="KW-1134">Transmembrane beta strand</keyword>
<evidence type="ECO:0000256" key="6">
    <source>
        <dbReference type="ARBA" id="ARBA00023136"/>
    </source>
</evidence>
<dbReference type="EMBL" id="SHBL01000023">
    <property type="protein sequence ID" value="RZO23840.1"/>
    <property type="molecule type" value="Genomic_DNA"/>
</dbReference>
<name>A0A520MRK0_9GAMM</name>
<feature type="compositionally biased region" description="Basic and acidic residues" evidence="10">
    <location>
        <begin position="337"/>
        <end position="349"/>
    </location>
</feature>
<dbReference type="AlphaFoldDB" id="A0A520MRK0"/>
<evidence type="ECO:0000256" key="7">
    <source>
        <dbReference type="ARBA" id="ARBA00023237"/>
    </source>
</evidence>
<organism evidence="14 15">
    <name type="scientific">SAR86 cluster bacterium</name>
    <dbReference type="NCBI Taxonomy" id="2030880"/>
    <lineage>
        <taxon>Bacteria</taxon>
        <taxon>Pseudomonadati</taxon>
        <taxon>Pseudomonadota</taxon>
        <taxon>Gammaproteobacteria</taxon>
        <taxon>SAR86 cluster</taxon>
    </lineage>
</organism>
<dbReference type="Pfam" id="PF07715">
    <property type="entry name" value="Plug"/>
    <property type="match status" value="1"/>
</dbReference>
<protein>
    <submittedName>
        <fullName evidence="14">TonB-dependent receptor</fullName>
    </submittedName>
</protein>
<evidence type="ECO:0000256" key="4">
    <source>
        <dbReference type="ARBA" id="ARBA00022692"/>
    </source>
</evidence>
<reference evidence="14 15" key="1">
    <citation type="submission" date="2019-02" db="EMBL/GenBank/DDBJ databases">
        <title>Prokaryotic population dynamics and viral predation in marine succession experiment using metagenomics: the confinement effect.</title>
        <authorList>
            <person name="Haro-Moreno J.M."/>
            <person name="Rodriguez-Valera F."/>
            <person name="Lopez-Perez M."/>
        </authorList>
    </citation>
    <scope>NUCLEOTIDE SEQUENCE [LARGE SCALE GENOMIC DNA]</scope>
    <source>
        <strain evidence="14">MED-G166</strain>
    </source>
</reference>
<evidence type="ECO:0000256" key="5">
    <source>
        <dbReference type="ARBA" id="ARBA00023077"/>
    </source>
</evidence>
<evidence type="ECO:0000313" key="14">
    <source>
        <dbReference type="EMBL" id="RZO23840.1"/>
    </source>
</evidence>
<evidence type="ECO:0000256" key="1">
    <source>
        <dbReference type="ARBA" id="ARBA00004571"/>
    </source>
</evidence>
<feature type="domain" description="TonB-dependent receptor-like beta-barrel" evidence="12">
    <location>
        <begin position="300"/>
        <end position="695"/>
    </location>
</feature>
<evidence type="ECO:0000313" key="15">
    <source>
        <dbReference type="Proteomes" id="UP000320146"/>
    </source>
</evidence>
<keyword evidence="7 8" id="KW-0998">Cell outer membrane</keyword>
<keyword evidence="11" id="KW-0732">Signal</keyword>
<dbReference type="GO" id="GO:0009279">
    <property type="term" value="C:cell outer membrane"/>
    <property type="evidence" value="ECO:0007669"/>
    <property type="project" value="UniProtKB-SubCell"/>
</dbReference>
<dbReference type="Gene3D" id="2.40.170.20">
    <property type="entry name" value="TonB-dependent receptor, beta-barrel domain"/>
    <property type="match status" value="1"/>
</dbReference>
<dbReference type="InterPro" id="IPR039426">
    <property type="entry name" value="TonB-dep_rcpt-like"/>
</dbReference>
<dbReference type="InterPro" id="IPR036942">
    <property type="entry name" value="Beta-barrel_TonB_sf"/>
</dbReference>
<dbReference type="Pfam" id="PF00593">
    <property type="entry name" value="TonB_dep_Rec_b-barrel"/>
    <property type="match status" value="1"/>
</dbReference>
<dbReference type="Proteomes" id="UP000320146">
    <property type="component" value="Unassembled WGS sequence"/>
</dbReference>
<dbReference type="Gene3D" id="2.170.130.10">
    <property type="entry name" value="TonB-dependent receptor, plug domain"/>
    <property type="match status" value="1"/>
</dbReference>
<keyword evidence="2 8" id="KW-0813">Transport</keyword>
<evidence type="ECO:0000256" key="2">
    <source>
        <dbReference type="ARBA" id="ARBA00022448"/>
    </source>
</evidence>
<dbReference type="PANTHER" id="PTHR30069:SF40">
    <property type="entry name" value="TONB-DEPENDENT RECEPTOR NMB0964-RELATED"/>
    <property type="match status" value="1"/>
</dbReference>
<dbReference type="PROSITE" id="PS52016">
    <property type="entry name" value="TONB_DEPENDENT_REC_3"/>
    <property type="match status" value="1"/>
</dbReference>
<comment type="similarity">
    <text evidence="8 9">Belongs to the TonB-dependent receptor family.</text>
</comment>
<evidence type="ECO:0000256" key="3">
    <source>
        <dbReference type="ARBA" id="ARBA00022452"/>
    </source>
</evidence>
<keyword evidence="5 9" id="KW-0798">TonB box</keyword>
<proteinExistence type="inferred from homology"/>
<evidence type="ECO:0000256" key="10">
    <source>
        <dbReference type="SAM" id="MobiDB-lite"/>
    </source>
</evidence>
<keyword evidence="4 8" id="KW-0812">Transmembrane</keyword>
<comment type="caution">
    <text evidence="14">The sequence shown here is derived from an EMBL/GenBank/DDBJ whole genome shotgun (WGS) entry which is preliminary data.</text>
</comment>
<dbReference type="GO" id="GO:0015344">
    <property type="term" value="F:siderophore uptake transmembrane transporter activity"/>
    <property type="evidence" value="ECO:0007669"/>
    <property type="project" value="TreeGrafter"/>
</dbReference>
<feature type="region of interest" description="Disordered" evidence="10">
    <location>
        <begin position="202"/>
        <end position="231"/>
    </location>
</feature>
<sequence>MKNYYLALMVSALLTLNIYADDVEEVVVTSALTSQNASDLKDPLHVVDGDDVATGGIQSLGETVDELLGVHAADFGAAVGQPVVRGMSGSRVRILENGVVVRDVGTLGPDHINDVNLLNTQQIEVVKGPSALLYANGGAGGVINVVDNSIAKTDFTKRTISVGAETQSVNNGEAKNFSYENNVSGFNVTFAASDSLFENYELPGGALYPEEHHDEEHSDSEGDEEHDESSLKFLENSDVENTYTKFGVSKVGDWGYVGLSYSDNEGVMGVPFHVEAHGEHDEDHVDSEDEHDEHEGERIFSQIDSTKFDIKGSFNTDGYSFVNKVDFSFRDSSYSHLEGHAEEEGHDEDHSESEEEHGHEEPTLFQTDATELGLIFDVGSDDVTRKFVVNVADQDSSIIGEEAFMQPVSTKETTMGYFSARDFGTYRLDYGIRYDDISRSGSVSHHDEDHAEDEEGELEYYNQDLSTLSYAINFDQDFSQNLSVNLGLSSFERAPDVVELFMNGPHLATGRFEMGNPNLDTETSNNVDLTFNYQKDNMYATFAYYQNSVSNYIYLKDEEHGEDHDSEGEEEHEGLMHAEFVQEDASLEGYEFEVGSTYQLANGTLDLSFGRDVVEGTLDAGGFIPRMAPSRNFYSASYSESDYTFSAVLKDVADHDNVAEENEMMTEGYKMLNLKLVKDYQIGKANLRLAAFANNALDQVARNSTSFVKDAVPLPGRNVGLSFRLTY</sequence>
<dbReference type="InterPro" id="IPR037066">
    <property type="entry name" value="Plug_dom_sf"/>
</dbReference>
<dbReference type="GO" id="GO:0044718">
    <property type="term" value="P:siderophore transmembrane transport"/>
    <property type="evidence" value="ECO:0007669"/>
    <property type="project" value="TreeGrafter"/>
</dbReference>
<feature type="chain" id="PRO_5021739430" evidence="11">
    <location>
        <begin position="21"/>
        <end position="727"/>
    </location>
</feature>
<dbReference type="InterPro" id="IPR012910">
    <property type="entry name" value="Plug_dom"/>
</dbReference>
<keyword evidence="14" id="KW-0675">Receptor</keyword>
<dbReference type="SUPFAM" id="SSF56935">
    <property type="entry name" value="Porins"/>
    <property type="match status" value="1"/>
</dbReference>
<evidence type="ECO:0000256" key="8">
    <source>
        <dbReference type="PROSITE-ProRule" id="PRU01360"/>
    </source>
</evidence>
<gene>
    <name evidence="14" type="ORF">EVA99_03115</name>
</gene>
<dbReference type="InterPro" id="IPR000531">
    <property type="entry name" value="Beta-barrel_TonB"/>
</dbReference>
<feature type="region of interest" description="Disordered" evidence="10">
    <location>
        <begin position="336"/>
        <end position="362"/>
    </location>
</feature>
<keyword evidence="6 8" id="KW-0472">Membrane</keyword>
<evidence type="ECO:0000256" key="9">
    <source>
        <dbReference type="RuleBase" id="RU003357"/>
    </source>
</evidence>
<feature type="compositionally biased region" description="Basic and acidic residues" evidence="10">
    <location>
        <begin position="209"/>
        <end position="220"/>
    </location>
</feature>
<feature type="domain" description="TonB-dependent receptor plug" evidence="13">
    <location>
        <begin position="39"/>
        <end position="142"/>
    </location>
</feature>
<feature type="signal peptide" evidence="11">
    <location>
        <begin position="1"/>
        <end position="20"/>
    </location>
</feature>
<comment type="subcellular location">
    <subcellularLocation>
        <location evidence="1 8">Cell outer membrane</location>
        <topology evidence="1 8">Multi-pass membrane protein</topology>
    </subcellularLocation>
</comment>
<evidence type="ECO:0000259" key="13">
    <source>
        <dbReference type="Pfam" id="PF07715"/>
    </source>
</evidence>
<evidence type="ECO:0000259" key="12">
    <source>
        <dbReference type="Pfam" id="PF00593"/>
    </source>
</evidence>
<accession>A0A520MRK0</accession>
<evidence type="ECO:0000256" key="11">
    <source>
        <dbReference type="SAM" id="SignalP"/>
    </source>
</evidence>